<evidence type="ECO:0000256" key="13">
    <source>
        <dbReference type="RuleBase" id="RU003785"/>
    </source>
</evidence>
<evidence type="ECO:0000256" key="14">
    <source>
        <dbReference type="SAM" id="MobiDB-lite"/>
    </source>
</evidence>
<keyword evidence="7 10" id="KW-0067">ATP-binding</keyword>
<feature type="site" description="Interaction with substrate tRNA" evidence="10">
    <location>
        <position position="124"/>
    </location>
</feature>
<evidence type="ECO:0000256" key="8">
    <source>
        <dbReference type="ARBA" id="ARBA00022842"/>
    </source>
</evidence>
<dbReference type="Pfam" id="PF01715">
    <property type="entry name" value="IPPT"/>
    <property type="match status" value="1"/>
</dbReference>
<comment type="subunit">
    <text evidence="10">Monomer.</text>
</comment>
<feature type="compositionally biased region" description="Basic and acidic residues" evidence="14">
    <location>
        <begin position="300"/>
        <end position="320"/>
    </location>
</feature>
<feature type="binding site" evidence="10">
    <location>
        <begin position="10"/>
        <end position="17"/>
    </location>
    <ligand>
        <name>ATP</name>
        <dbReference type="ChEBI" id="CHEBI:30616"/>
    </ligand>
</feature>
<protein>
    <recommendedName>
        <fullName evidence="10">tRNA dimethylallyltransferase</fullName>
        <ecNumber evidence="10">2.5.1.75</ecNumber>
    </recommendedName>
    <alternativeName>
        <fullName evidence="10">Dimethylallyl diphosphate:tRNA dimethylallyltransferase</fullName>
        <shortName evidence="10">DMAPP:tRNA dimethylallyltransferase</shortName>
        <shortName evidence="10">DMATase</shortName>
    </alternativeName>
    <alternativeName>
        <fullName evidence="10">Isopentenyl-diphosphate:tRNA isopentenyltransferase</fullName>
        <shortName evidence="10">IPP transferase</shortName>
        <shortName evidence="10">IPPT</shortName>
        <shortName evidence="10">IPTase</shortName>
    </alternativeName>
</protein>
<organism evidence="15 16">
    <name type="scientific">Candidatus Sungbacteria bacterium RIFCSPLOWO2_01_FULL_60_25</name>
    <dbReference type="NCBI Taxonomy" id="1802281"/>
    <lineage>
        <taxon>Bacteria</taxon>
        <taxon>Candidatus Sungiibacteriota</taxon>
    </lineage>
</organism>
<evidence type="ECO:0000256" key="4">
    <source>
        <dbReference type="ARBA" id="ARBA00022679"/>
    </source>
</evidence>
<proteinExistence type="inferred from homology"/>
<dbReference type="PANTHER" id="PTHR11088:SF60">
    <property type="entry name" value="TRNA DIMETHYLALLYLTRANSFERASE"/>
    <property type="match status" value="1"/>
</dbReference>
<dbReference type="HAMAP" id="MF_00185">
    <property type="entry name" value="IPP_trans"/>
    <property type="match status" value="1"/>
</dbReference>
<dbReference type="Gene3D" id="1.10.20.140">
    <property type="match status" value="1"/>
</dbReference>
<keyword evidence="6 10" id="KW-0547">Nucleotide-binding</keyword>
<evidence type="ECO:0000256" key="2">
    <source>
        <dbReference type="ARBA" id="ARBA00003213"/>
    </source>
</evidence>
<dbReference type="SUPFAM" id="SSF52540">
    <property type="entry name" value="P-loop containing nucleoside triphosphate hydrolases"/>
    <property type="match status" value="1"/>
</dbReference>
<keyword evidence="8 10" id="KW-0460">Magnesium</keyword>
<dbReference type="InterPro" id="IPR039657">
    <property type="entry name" value="Dimethylallyltransferase"/>
</dbReference>
<comment type="catalytic activity">
    <reaction evidence="9 10 11">
        <text>adenosine(37) in tRNA + dimethylallyl diphosphate = N(6)-dimethylallyladenosine(37) in tRNA + diphosphate</text>
        <dbReference type="Rhea" id="RHEA:26482"/>
        <dbReference type="Rhea" id="RHEA-COMP:10162"/>
        <dbReference type="Rhea" id="RHEA-COMP:10375"/>
        <dbReference type="ChEBI" id="CHEBI:33019"/>
        <dbReference type="ChEBI" id="CHEBI:57623"/>
        <dbReference type="ChEBI" id="CHEBI:74411"/>
        <dbReference type="ChEBI" id="CHEBI:74415"/>
        <dbReference type="EC" id="2.5.1.75"/>
    </reaction>
</comment>
<dbReference type="GO" id="GO:0006400">
    <property type="term" value="P:tRNA modification"/>
    <property type="evidence" value="ECO:0007669"/>
    <property type="project" value="TreeGrafter"/>
</dbReference>
<evidence type="ECO:0000256" key="1">
    <source>
        <dbReference type="ARBA" id="ARBA00001946"/>
    </source>
</evidence>
<dbReference type="InterPro" id="IPR018022">
    <property type="entry name" value="IPT"/>
</dbReference>
<evidence type="ECO:0000256" key="5">
    <source>
        <dbReference type="ARBA" id="ARBA00022694"/>
    </source>
</evidence>
<evidence type="ECO:0000256" key="10">
    <source>
        <dbReference type="HAMAP-Rule" id="MF_00185"/>
    </source>
</evidence>
<feature type="region of interest" description="Disordered" evidence="14">
    <location>
        <begin position="300"/>
        <end position="328"/>
    </location>
</feature>
<comment type="cofactor">
    <cofactor evidence="1 10">
        <name>Mg(2+)</name>
        <dbReference type="ChEBI" id="CHEBI:18420"/>
    </cofactor>
</comment>
<evidence type="ECO:0000313" key="16">
    <source>
        <dbReference type="Proteomes" id="UP000178977"/>
    </source>
</evidence>
<comment type="caution">
    <text evidence="10">Lacks conserved residue(s) required for the propagation of feature annotation.</text>
</comment>
<dbReference type="PANTHER" id="PTHR11088">
    <property type="entry name" value="TRNA DIMETHYLALLYLTRANSFERASE"/>
    <property type="match status" value="1"/>
</dbReference>
<evidence type="ECO:0000256" key="7">
    <source>
        <dbReference type="ARBA" id="ARBA00022840"/>
    </source>
</evidence>
<dbReference type="InterPro" id="IPR027417">
    <property type="entry name" value="P-loop_NTPase"/>
</dbReference>
<comment type="caution">
    <text evidence="15">The sequence shown here is derived from an EMBL/GenBank/DDBJ whole genome shotgun (WGS) entry which is preliminary data.</text>
</comment>
<dbReference type="AlphaFoldDB" id="A0A1G2LBS7"/>
<dbReference type="GO" id="GO:0052381">
    <property type="term" value="F:tRNA dimethylallyltransferase activity"/>
    <property type="evidence" value="ECO:0007669"/>
    <property type="project" value="UniProtKB-UniRule"/>
</dbReference>
<sequence length="328" mass="38149">MKPPLVIITGPNASGKSELAVRLARRFDGEIVSADSRQVYRGLDIGTGKITRRGMRGIPHHCLDIASPRRTVSVAEFQQRAERTIADILRRGRIPFLVGGTGFWIDAVAQGMTLPDVPPNPKLRKRLSRKSARNLLAILRRLDPRRPKTIEQKNPRRLIRAIEIAKALGRIPRLTRSYPYNILWIGVQRTPEEVRGRIRKRLAARFAAGMVGEARRLRERGLSWKRFHELGLEYRFLADYLRGRITRRECAARIERANNDYARRQMVWWKQRNELTWVRNEREAAAAIRQWLRQHRLSHEERNEFAKPAGKSEHRAERPPRTRRSGRG</sequence>
<gene>
    <name evidence="10" type="primary">miaA</name>
    <name evidence="15" type="ORF">A3A44_00485</name>
</gene>
<dbReference type="Proteomes" id="UP000178977">
    <property type="component" value="Unassembled WGS sequence"/>
</dbReference>
<dbReference type="EMBL" id="MHQT01000044">
    <property type="protein sequence ID" value="OHA08259.1"/>
    <property type="molecule type" value="Genomic_DNA"/>
</dbReference>
<feature type="region of interest" description="Interaction with substrate tRNA" evidence="10">
    <location>
        <begin position="35"/>
        <end position="38"/>
    </location>
</feature>
<evidence type="ECO:0000256" key="3">
    <source>
        <dbReference type="ARBA" id="ARBA00005842"/>
    </source>
</evidence>
<keyword evidence="4 10" id="KW-0808">Transferase</keyword>
<dbReference type="NCBIfam" id="TIGR00174">
    <property type="entry name" value="miaA"/>
    <property type="match status" value="1"/>
</dbReference>
<feature type="site" description="Interaction with substrate tRNA" evidence="10">
    <location>
        <position position="101"/>
    </location>
</feature>
<reference evidence="15 16" key="1">
    <citation type="journal article" date="2016" name="Nat. Commun.">
        <title>Thousands of microbial genomes shed light on interconnected biogeochemical processes in an aquifer system.</title>
        <authorList>
            <person name="Anantharaman K."/>
            <person name="Brown C.T."/>
            <person name="Hug L.A."/>
            <person name="Sharon I."/>
            <person name="Castelle C.J."/>
            <person name="Probst A.J."/>
            <person name="Thomas B.C."/>
            <person name="Singh A."/>
            <person name="Wilkins M.J."/>
            <person name="Karaoz U."/>
            <person name="Brodie E.L."/>
            <person name="Williams K.H."/>
            <person name="Hubbard S.S."/>
            <person name="Banfield J.F."/>
        </authorList>
    </citation>
    <scope>NUCLEOTIDE SEQUENCE [LARGE SCALE GENOMIC DNA]</scope>
</reference>
<comment type="function">
    <text evidence="2 10 12">Catalyzes the transfer of a dimethylallyl group onto the adenine at position 37 in tRNAs that read codons beginning with uridine, leading to the formation of N6-(dimethylallyl)adenosine (i(6)A).</text>
</comment>
<dbReference type="STRING" id="1802281.A3A44_00485"/>
<evidence type="ECO:0000256" key="12">
    <source>
        <dbReference type="RuleBase" id="RU003784"/>
    </source>
</evidence>
<evidence type="ECO:0000256" key="6">
    <source>
        <dbReference type="ARBA" id="ARBA00022741"/>
    </source>
</evidence>
<name>A0A1G2LBS7_9BACT</name>
<evidence type="ECO:0000313" key="15">
    <source>
        <dbReference type="EMBL" id="OHA08259.1"/>
    </source>
</evidence>
<comment type="similarity">
    <text evidence="3 10 13">Belongs to the IPP transferase family.</text>
</comment>
<dbReference type="EC" id="2.5.1.75" evidence="10"/>
<dbReference type="Gene3D" id="3.40.50.300">
    <property type="entry name" value="P-loop containing nucleotide triphosphate hydrolases"/>
    <property type="match status" value="1"/>
</dbReference>
<evidence type="ECO:0000256" key="9">
    <source>
        <dbReference type="ARBA" id="ARBA00049563"/>
    </source>
</evidence>
<evidence type="ECO:0000256" key="11">
    <source>
        <dbReference type="RuleBase" id="RU003783"/>
    </source>
</evidence>
<accession>A0A1G2LBS7</accession>
<dbReference type="GO" id="GO:0005524">
    <property type="term" value="F:ATP binding"/>
    <property type="evidence" value="ECO:0007669"/>
    <property type="project" value="UniProtKB-UniRule"/>
</dbReference>
<keyword evidence="5 10" id="KW-0819">tRNA processing</keyword>